<dbReference type="InterPro" id="IPR001128">
    <property type="entry name" value="Cyt_P450"/>
</dbReference>
<dbReference type="InterPro" id="IPR002401">
    <property type="entry name" value="Cyt_P450_E_grp-I"/>
</dbReference>
<proteinExistence type="predicted"/>
<dbReference type="EMBL" id="LKEA01000062">
    <property type="protein sequence ID" value="ROV90482.1"/>
    <property type="molecule type" value="Genomic_DNA"/>
</dbReference>
<dbReference type="PANTHER" id="PTHR43712:SF16">
    <property type="entry name" value="O-METHYLTRANSFERASE ELCB"/>
    <property type="match status" value="1"/>
</dbReference>
<dbReference type="Gene3D" id="1.10.10.10">
    <property type="entry name" value="Winged helix-like DNA-binding domain superfamily/Winged helix DNA-binding domain"/>
    <property type="match status" value="1"/>
</dbReference>
<protein>
    <recommendedName>
        <fullName evidence="4">O-methyltransferase C-terminal domain-containing protein</fullName>
    </recommendedName>
</protein>
<gene>
    <name evidence="5" type="ORF">VMCG_09810</name>
</gene>
<feature type="domain" description="O-methyltransferase C-terminal" evidence="4">
    <location>
        <begin position="247"/>
        <end position="396"/>
    </location>
</feature>
<dbReference type="GO" id="GO:0005506">
    <property type="term" value="F:iron ion binding"/>
    <property type="evidence" value="ECO:0007669"/>
    <property type="project" value="InterPro"/>
</dbReference>
<dbReference type="Pfam" id="PF00067">
    <property type="entry name" value="p450"/>
    <property type="match status" value="1"/>
</dbReference>
<comment type="caution">
    <text evidence="5">The sequence shown here is derived from an EMBL/GenBank/DDBJ whole genome shotgun (WGS) entry which is preliminary data.</text>
</comment>
<evidence type="ECO:0000313" key="6">
    <source>
        <dbReference type="Proteomes" id="UP000283895"/>
    </source>
</evidence>
<keyword evidence="2" id="KW-0808">Transferase</keyword>
<keyword evidence="1" id="KW-0489">Methyltransferase</keyword>
<dbReference type="GO" id="GO:0008171">
    <property type="term" value="F:O-methyltransferase activity"/>
    <property type="evidence" value="ECO:0007669"/>
    <property type="project" value="InterPro"/>
</dbReference>
<dbReference type="GO" id="GO:0020037">
    <property type="term" value="F:heme binding"/>
    <property type="evidence" value="ECO:0007669"/>
    <property type="project" value="InterPro"/>
</dbReference>
<sequence>MATSRIVELSNRIAANTAKLNDYLVSHNLPTPSFDENGPKDTLVPKDELEVESARVAIIDDTQELRRLALGPREYLMSYEHDELISQQAITRFRLAYSFPIGHQSSFAEIAAASGLPETNVRQIIRHAVTKDIFSEPRPGVVAHNAVSRLLAEDPVIHDWVGASTDDLWQAAAQTCNALAKYPASQEPNETGFALANQTDKSIYEEFSNFPERARRFGNSMRAFINGTGYELDHIVNNFPWGELKTGTVVDVGGSQGFVSFAIAREFRSLSFVVQDLEPVIAAAQKESPSDLIDRVTFMAHDFLTEQPVHGADVYFFRWIFHNWSDKYCIKILKNLIPALKPGAKIVINDNVLPQPGVLSRWQEGRLRSMDLTMTEIQNSHEREVNDWAKLFELAGPGFEFQGASLPKAPLSSKEKPPEIDGNHLYYNRTKWPQYEATFNLRLSYLYGPVVPVKLEPETLLGRIVQWVNKTSRRDRKHSDTTILINSLSKNEDQLKKLLGSCASRAPSIAAGKYLSRGRRIVLQSYGSDWLRYRRAFASLLTKEKINTRWARALRFEAMVMVDRIDNLSSTSGLPEPNVLDEISRFTASSVLQITYARRALTPHDQALRNLEIVSQNISDAFTPGKYWVERFPFLDIFPSVISPWKRKLNAHHEFEMGLFRALLHGLESKLCGNGSNTGESVFNAQGPTGEGVIAPDECAAAELLRNKDHLKLDRDDIAYLAAGIFEAGTETTAMTINTFLLAAASYPDMTRRAQAEIDLAMDHS</sequence>
<dbReference type="Gene3D" id="1.10.630.10">
    <property type="entry name" value="Cytochrome P450"/>
    <property type="match status" value="1"/>
</dbReference>
<evidence type="ECO:0000256" key="3">
    <source>
        <dbReference type="ARBA" id="ARBA00022691"/>
    </source>
</evidence>
<keyword evidence="3" id="KW-0949">S-adenosyl-L-methionine</keyword>
<accession>A0A423VHH7</accession>
<dbReference type="InterPro" id="IPR036388">
    <property type="entry name" value="WH-like_DNA-bd_sf"/>
</dbReference>
<dbReference type="InterPro" id="IPR036396">
    <property type="entry name" value="Cyt_P450_sf"/>
</dbReference>
<name>A0A423VHH7_9PEZI</name>
<dbReference type="GO" id="GO:0004497">
    <property type="term" value="F:monooxygenase activity"/>
    <property type="evidence" value="ECO:0007669"/>
    <property type="project" value="InterPro"/>
</dbReference>
<dbReference type="SUPFAM" id="SSF53335">
    <property type="entry name" value="S-adenosyl-L-methionine-dependent methyltransferases"/>
    <property type="match status" value="1"/>
</dbReference>
<dbReference type="PRINTS" id="PR00463">
    <property type="entry name" value="EP450I"/>
</dbReference>
<keyword evidence="6" id="KW-1185">Reference proteome</keyword>
<evidence type="ECO:0000313" key="5">
    <source>
        <dbReference type="EMBL" id="ROV90482.1"/>
    </source>
</evidence>
<dbReference type="Proteomes" id="UP000283895">
    <property type="component" value="Unassembled WGS sequence"/>
</dbReference>
<dbReference type="Pfam" id="PF00891">
    <property type="entry name" value="Methyltransf_2"/>
    <property type="match status" value="1"/>
</dbReference>
<dbReference type="GO" id="GO:0016705">
    <property type="term" value="F:oxidoreductase activity, acting on paired donors, with incorporation or reduction of molecular oxygen"/>
    <property type="evidence" value="ECO:0007669"/>
    <property type="project" value="InterPro"/>
</dbReference>
<evidence type="ECO:0000256" key="1">
    <source>
        <dbReference type="ARBA" id="ARBA00022603"/>
    </source>
</evidence>
<dbReference type="InterPro" id="IPR016461">
    <property type="entry name" value="COMT-like"/>
</dbReference>
<dbReference type="InterPro" id="IPR029063">
    <property type="entry name" value="SAM-dependent_MTases_sf"/>
</dbReference>
<dbReference type="PANTHER" id="PTHR43712">
    <property type="entry name" value="PUTATIVE (AFU_ORTHOLOGUE AFUA_4G14580)-RELATED"/>
    <property type="match status" value="1"/>
</dbReference>
<dbReference type="AlphaFoldDB" id="A0A423VHH7"/>
<dbReference type="Gene3D" id="3.40.50.150">
    <property type="entry name" value="Vaccinia Virus protein VP39"/>
    <property type="match status" value="1"/>
</dbReference>
<dbReference type="GO" id="GO:0032259">
    <property type="term" value="P:methylation"/>
    <property type="evidence" value="ECO:0007669"/>
    <property type="project" value="UniProtKB-KW"/>
</dbReference>
<reference evidence="5 6" key="1">
    <citation type="submission" date="2015-09" db="EMBL/GenBank/DDBJ databases">
        <title>Host preference determinants of Valsa canker pathogens revealed by comparative genomics.</title>
        <authorList>
            <person name="Yin Z."/>
            <person name="Huang L."/>
        </authorList>
    </citation>
    <scope>NUCLEOTIDE SEQUENCE [LARGE SCALE GENOMIC DNA]</scope>
    <source>
        <strain evidence="5 6">03-1</strain>
    </source>
</reference>
<dbReference type="SUPFAM" id="SSF46785">
    <property type="entry name" value="Winged helix' DNA-binding domain"/>
    <property type="match status" value="1"/>
</dbReference>
<dbReference type="SUPFAM" id="SSF48264">
    <property type="entry name" value="Cytochrome P450"/>
    <property type="match status" value="1"/>
</dbReference>
<evidence type="ECO:0000256" key="2">
    <source>
        <dbReference type="ARBA" id="ARBA00022679"/>
    </source>
</evidence>
<evidence type="ECO:0000259" key="4">
    <source>
        <dbReference type="Pfam" id="PF00891"/>
    </source>
</evidence>
<organism evidence="5 6">
    <name type="scientific">Cytospora schulzeri</name>
    <dbReference type="NCBI Taxonomy" id="448051"/>
    <lineage>
        <taxon>Eukaryota</taxon>
        <taxon>Fungi</taxon>
        <taxon>Dikarya</taxon>
        <taxon>Ascomycota</taxon>
        <taxon>Pezizomycotina</taxon>
        <taxon>Sordariomycetes</taxon>
        <taxon>Sordariomycetidae</taxon>
        <taxon>Diaporthales</taxon>
        <taxon>Cytosporaceae</taxon>
        <taxon>Cytospora</taxon>
    </lineage>
</organism>
<dbReference type="InterPro" id="IPR001077">
    <property type="entry name" value="COMT_C"/>
</dbReference>
<dbReference type="STRING" id="356882.A0A423VHH7"/>
<dbReference type="PROSITE" id="PS51683">
    <property type="entry name" value="SAM_OMT_II"/>
    <property type="match status" value="1"/>
</dbReference>
<dbReference type="OrthoDB" id="1606438at2759"/>
<dbReference type="InterPro" id="IPR036390">
    <property type="entry name" value="WH_DNA-bd_sf"/>
</dbReference>